<evidence type="ECO:0000256" key="9">
    <source>
        <dbReference type="ARBA" id="ARBA00022967"/>
    </source>
</evidence>
<evidence type="ECO:0000256" key="4">
    <source>
        <dbReference type="ARBA" id="ARBA00012944"/>
    </source>
</evidence>
<evidence type="ECO:0000256" key="2">
    <source>
        <dbReference type="ARBA" id="ARBA00004225"/>
    </source>
</evidence>
<evidence type="ECO:0000256" key="14">
    <source>
        <dbReference type="ARBA" id="ARBA00023128"/>
    </source>
</evidence>
<feature type="transmembrane region" description="Helical" evidence="17">
    <location>
        <begin position="243"/>
        <end position="264"/>
    </location>
</feature>
<dbReference type="InterPro" id="IPR000260">
    <property type="entry name" value="NADH4_N"/>
</dbReference>
<evidence type="ECO:0000256" key="13">
    <source>
        <dbReference type="ARBA" id="ARBA00023075"/>
    </source>
</evidence>
<evidence type="ECO:0000259" key="18">
    <source>
        <dbReference type="Pfam" id="PF00361"/>
    </source>
</evidence>
<keyword evidence="10 17" id="KW-0249">Electron transport</keyword>
<dbReference type="GO" id="GO:0008137">
    <property type="term" value="F:NADH dehydrogenase (ubiquinone) activity"/>
    <property type="evidence" value="ECO:0007669"/>
    <property type="project" value="UniProtKB-UniRule"/>
</dbReference>
<keyword evidence="13 17" id="KW-0830">Ubiquinone</keyword>
<dbReference type="PRINTS" id="PR01437">
    <property type="entry name" value="NUOXDRDTASE4"/>
</dbReference>
<evidence type="ECO:0000256" key="8">
    <source>
        <dbReference type="ARBA" id="ARBA00022692"/>
    </source>
</evidence>
<dbReference type="PANTHER" id="PTHR43507:SF20">
    <property type="entry name" value="NADH-UBIQUINONE OXIDOREDUCTASE CHAIN 4"/>
    <property type="match status" value="1"/>
</dbReference>
<reference evidence="20" key="1">
    <citation type="journal article" date="2022" name="Genes (Basel)">
        <title>Novel Gene Rearrangements in the Mitochondrial Genomes of Cynipoid Wasps (Hymenoptera: Cynipoidea).</title>
        <authorList>
            <person name="Shu X."/>
            <person name="Li Z."/>
            <person name="Yuan R."/>
            <person name="Tang P."/>
            <person name="Chen X."/>
        </authorList>
    </citation>
    <scope>NUCLEOTIDE SEQUENCE</scope>
</reference>
<gene>
    <name evidence="20" type="primary">nad4</name>
</gene>
<keyword evidence="14 17" id="KW-0496">Mitochondrion</keyword>
<dbReference type="GO" id="GO:0048039">
    <property type="term" value="F:ubiquinone binding"/>
    <property type="evidence" value="ECO:0007669"/>
    <property type="project" value="TreeGrafter"/>
</dbReference>
<dbReference type="AlphaFoldDB" id="A0A9E8G7B7"/>
<evidence type="ECO:0000256" key="10">
    <source>
        <dbReference type="ARBA" id="ARBA00022982"/>
    </source>
</evidence>
<reference evidence="20" key="2">
    <citation type="submission" date="2022-02" db="EMBL/GenBank/DDBJ databases">
        <authorList>
            <person name="Shu X.H."/>
            <person name="Li Z.K."/>
            <person name="Tang P."/>
            <person name="Chen X.X."/>
        </authorList>
    </citation>
    <scope>NUCLEOTIDE SEQUENCE</scope>
</reference>
<keyword evidence="11 17" id="KW-1133">Transmembrane helix</keyword>
<keyword evidence="12 17" id="KW-0520">NAD</keyword>
<evidence type="ECO:0000256" key="7">
    <source>
        <dbReference type="ARBA" id="ARBA00022660"/>
    </source>
</evidence>
<evidence type="ECO:0000313" key="20">
    <source>
        <dbReference type="EMBL" id="UZT67487.1"/>
    </source>
</evidence>
<comment type="function">
    <text evidence="1">Core subunit of the mitochondrial membrane respiratory chain NADH dehydrogenase (Complex I) that is believed to belong to the minimal assembly required for catalysis. Complex I functions in the transfer of electrons from NADH to the respiratory chain. The immediate electron acceptor for the enzyme is believed to be ubiquinone.</text>
</comment>
<dbReference type="InterPro" id="IPR001750">
    <property type="entry name" value="ND/Mrp_TM"/>
</dbReference>
<keyword evidence="15 17" id="KW-0472">Membrane</keyword>
<dbReference type="EC" id="7.1.1.2" evidence="4 17"/>
<feature type="transmembrane region" description="Helical" evidence="17">
    <location>
        <begin position="271"/>
        <end position="291"/>
    </location>
</feature>
<feature type="transmembrane region" description="Helical" evidence="17">
    <location>
        <begin position="6"/>
        <end position="24"/>
    </location>
</feature>
<keyword evidence="8 17" id="KW-0812">Transmembrane</keyword>
<comment type="similarity">
    <text evidence="3 17">Belongs to the complex I subunit 4 family.</text>
</comment>
<evidence type="ECO:0000256" key="15">
    <source>
        <dbReference type="ARBA" id="ARBA00023136"/>
    </source>
</evidence>
<geneLocation type="mitochondrion" evidence="20"/>
<keyword evidence="7 17" id="KW-0679">Respiratory chain</keyword>
<dbReference type="GO" id="GO:0031966">
    <property type="term" value="C:mitochondrial membrane"/>
    <property type="evidence" value="ECO:0007669"/>
    <property type="project" value="UniProtKB-SubCell"/>
</dbReference>
<evidence type="ECO:0000256" key="1">
    <source>
        <dbReference type="ARBA" id="ARBA00003257"/>
    </source>
</evidence>
<dbReference type="GO" id="GO:0042773">
    <property type="term" value="P:ATP synthesis coupled electron transport"/>
    <property type="evidence" value="ECO:0007669"/>
    <property type="project" value="InterPro"/>
</dbReference>
<name>A0A9E8G7B7_9HYME</name>
<keyword evidence="6 17" id="KW-0813">Transport</keyword>
<evidence type="ECO:0000256" key="16">
    <source>
        <dbReference type="ARBA" id="ARBA00049551"/>
    </source>
</evidence>
<feature type="transmembrane region" description="Helical" evidence="17">
    <location>
        <begin position="420"/>
        <end position="437"/>
    </location>
</feature>
<dbReference type="PANTHER" id="PTHR43507">
    <property type="entry name" value="NADH-UBIQUINONE OXIDOREDUCTASE CHAIN 4"/>
    <property type="match status" value="1"/>
</dbReference>
<feature type="domain" description="NADH:quinone oxidoreductase/Mrp antiporter transmembrane" evidence="18">
    <location>
        <begin position="104"/>
        <end position="389"/>
    </location>
</feature>
<feature type="transmembrane region" description="Helical" evidence="17">
    <location>
        <begin position="58"/>
        <end position="78"/>
    </location>
</feature>
<feature type="transmembrane region" description="Helical" evidence="17">
    <location>
        <begin position="180"/>
        <end position="203"/>
    </location>
</feature>
<feature type="transmembrane region" description="Helical" evidence="17">
    <location>
        <begin position="85"/>
        <end position="104"/>
    </location>
</feature>
<evidence type="ECO:0000259" key="19">
    <source>
        <dbReference type="Pfam" id="PF01059"/>
    </source>
</evidence>
<feature type="transmembrane region" description="Helical" evidence="17">
    <location>
        <begin position="376"/>
        <end position="399"/>
    </location>
</feature>
<evidence type="ECO:0000256" key="5">
    <source>
        <dbReference type="ARBA" id="ARBA00021006"/>
    </source>
</evidence>
<keyword evidence="9" id="KW-1278">Translocase</keyword>
<dbReference type="Pfam" id="PF01059">
    <property type="entry name" value="Oxidored_q5_N"/>
    <property type="match status" value="1"/>
</dbReference>
<dbReference type="GO" id="GO:0003954">
    <property type="term" value="F:NADH dehydrogenase activity"/>
    <property type="evidence" value="ECO:0007669"/>
    <property type="project" value="TreeGrafter"/>
</dbReference>
<protein>
    <recommendedName>
        <fullName evidence="5 17">NADH-ubiquinone oxidoreductase chain 4</fullName>
        <ecNumber evidence="4 17">7.1.1.2</ecNumber>
    </recommendedName>
</protein>
<accession>A0A9E8G7B7</accession>
<dbReference type="Pfam" id="PF00361">
    <property type="entry name" value="Proton_antipo_M"/>
    <property type="match status" value="1"/>
</dbReference>
<feature type="transmembrane region" description="Helical" evidence="17">
    <location>
        <begin position="297"/>
        <end position="317"/>
    </location>
</feature>
<evidence type="ECO:0000256" key="3">
    <source>
        <dbReference type="ARBA" id="ARBA00009025"/>
    </source>
</evidence>
<comment type="function">
    <text evidence="17">Core subunit of the mitochondrial membrane respiratory chain NADH dehydrogenase (Complex I) which catalyzes electron transfer from NADH through the respiratory chain, using ubiquinone as an electron acceptor. Essential for the catalytic activity and assembly of complex I.</text>
</comment>
<evidence type="ECO:0000256" key="6">
    <source>
        <dbReference type="ARBA" id="ARBA00022448"/>
    </source>
</evidence>
<feature type="transmembrane region" description="Helical" evidence="17">
    <location>
        <begin position="110"/>
        <end position="129"/>
    </location>
</feature>
<proteinExistence type="inferred from homology"/>
<evidence type="ECO:0000256" key="12">
    <source>
        <dbReference type="ARBA" id="ARBA00023027"/>
    </source>
</evidence>
<organism evidence="20">
    <name type="scientific">Ganaspini sp. ZJUH 20220007</name>
    <dbReference type="NCBI Taxonomy" id="2943474"/>
    <lineage>
        <taxon>Eukaryota</taxon>
        <taxon>Metazoa</taxon>
        <taxon>Ecdysozoa</taxon>
        <taxon>Arthropoda</taxon>
        <taxon>Hexapoda</taxon>
        <taxon>Insecta</taxon>
        <taxon>Pterygota</taxon>
        <taxon>Neoptera</taxon>
        <taxon>Endopterygota</taxon>
        <taxon>Hymenoptera</taxon>
        <taxon>Apocrita</taxon>
        <taxon>Proctotrupomorpha</taxon>
        <taxon>Cynipoidea</taxon>
        <taxon>Figitidae</taxon>
        <taxon>Eucoilinae</taxon>
    </lineage>
</organism>
<feature type="domain" description="NADH:ubiquinone oxidoreductase chain 4 N-terminal" evidence="19">
    <location>
        <begin position="1"/>
        <end position="101"/>
    </location>
</feature>
<dbReference type="GO" id="GO:0015990">
    <property type="term" value="P:electron transport coupled proton transport"/>
    <property type="evidence" value="ECO:0007669"/>
    <property type="project" value="TreeGrafter"/>
</dbReference>
<comment type="catalytic activity">
    <reaction evidence="16 17">
        <text>a ubiquinone + NADH + 5 H(+)(in) = a ubiquinol + NAD(+) + 4 H(+)(out)</text>
        <dbReference type="Rhea" id="RHEA:29091"/>
        <dbReference type="Rhea" id="RHEA-COMP:9565"/>
        <dbReference type="Rhea" id="RHEA-COMP:9566"/>
        <dbReference type="ChEBI" id="CHEBI:15378"/>
        <dbReference type="ChEBI" id="CHEBI:16389"/>
        <dbReference type="ChEBI" id="CHEBI:17976"/>
        <dbReference type="ChEBI" id="CHEBI:57540"/>
        <dbReference type="ChEBI" id="CHEBI:57945"/>
        <dbReference type="EC" id="7.1.1.2"/>
    </reaction>
</comment>
<sequence length="438" mass="51709">MNYIYLMILFSFIQILLINKKLMFLMTQNSLFMLSLLILMNKPLFFSFKIYWNFFIDQFSFPLIILTIWIMSLMFMTLIKMNFKLIYLINLMFMTLNLLLTFISMNLFLFYIYFEISMIPTFLLIIGWGNQFERIEASLYMFMYTIFASLPMMIILILMYNNLNHLNLIMLMNMNYINNLYMYMYMLLSFLIKLPMFFFHLWLPKAHVEAPVTGSMILAAIMLKLGGYGILRSLMFMNKLNMKFNLIIITFSMIGAILISLICMKQIDMKMLVAYSSIVHMSMMLSSLMIFSQLSMLGSLMMMISHGLCSSAMFCLVNITYERSKSRSMILNKGLMNLMPSLTLLWFMTCIFNMAAPPSMNLFSEIFMINSISSWSMMMITPLMLLSFFSVLYSMFLYCSTQHGYINKNMFIFNMINIREFIMISLHLIPIILMILFI</sequence>
<feature type="transmembrane region" description="Helical" evidence="17">
    <location>
        <begin position="210"/>
        <end position="231"/>
    </location>
</feature>
<comment type="subcellular location">
    <subcellularLocation>
        <location evidence="2 17">Mitochondrion membrane</location>
        <topology evidence="2 17">Multi-pass membrane protein</topology>
    </subcellularLocation>
</comment>
<feature type="transmembrane region" description="Helical" evidence="17">
    <location>
        <begin position="31"/>
        <end position="52"/>
    </location>
</feature>
<dbReference type="EMBL" id="OM677826">
    <property type="protein sequence ID" value="UZT67487.1"/>
    <property type="molecule type" value="Genomic_DNA"/>
</dbReference>
<feature type="transmembrane region" description="Helical" evidence="17">
    <location>
        <begin position="338"/>
        <end position="356"/>
    </location>
</feature>
<dbReference type="InterPro" id="IPR003918">
    <property type="entry name" value="NADH_UbQ_OxRdtase"/>
</dbReference>
<evidence type="ECO:0000256" key="17">
    <source>
        <dbReference type="RuleBase" id="RU003297"/>
    </source>
</evidence>
<evidence type="ECO:0000256" key="11">
    <source>
        <dbReference type="ARBA" id="ARBA00022989"/>
    </source>
</evidence>
<feature type="transmembrane region" description="Helical" evidence="17">
    <location>
        <begin position="141"/>
        <end position="160"/>
    </location>
</feature>